<accession>A0A6A5TWH9</accession>
<proteinExistence type="predicted"/>
<dbReference type="AlphaFoldDB" id="A0A6A5TWH9"/>
<organism evidence="1 2">
    <name type="scientific">Byssothecium circinans</name>
    <dbReference type="NCBI Taxonomy" id="147558"/>
    <lineage>
        <taxon>Eukaryota</taxon>
        <taxon>Fungi</taxon>
        <taxon>Dikarya</taxon>
        <taxon>Ascomycota</taxon>
        <taxon>Pezizomycotina</taxon>
        <taxon>Dothideomycetes</taxon>
        <taxon>Pleosporomycetidae</taxon>
        <taxon>Pleosporales</taxon>
        <taxon>Massarineae</taxon>
        <taxon>Massarinaceae</taxon>
        <taxon>Byssothecium</taxon>
    </lineage>
</organism>
<feature type="non-terminal residue" evidence="1">
    <location>
        <position position="1"/>
    </location>
</feature>
<sequence>ISQRNALRELFYDQFLIYFTSSGETEDIQNRQTWLHLLPNMSTDGTDNALSLALYAAASAFSGMKTRNLSLLQDSCNIYGKALQTHGRLIRQKGKGGKITAHMVSTSVLLSIFEAMNATSSEAYRGHVSGAARMVQLVGPDQCMYGVMCQLYFHIRTQMAFVYLTTGTEERERGETVPAEKILRENLEYRRIPIFQRLVTFITRLSEIYIGLEDGEDDGMTGGAGQLIGLEVFMEVRDGVEALWREFTRRAEGKGQRLQWENGQGGVIFRNPFTALCIAFFAAARILFSVLAPRLAVSCLDFTDYYQRILDVAAFLRAFRIGCAYMRMAAPLYLVGLHAPQLRQRTAAIVCFEEWKNIGMGGISALALDSIQKRR</sequence>
<evidence type="ECO:0008006" key="3">
    <source>
        <dbReference type="Google" id="ProtNLM"/>
    </source>
</evidence>
<dbReference type="PANTHER" id="PTHR38111">
    <property type="entry name" value="ZN(2)-C6 FUNGAL-TYPE DOMAIN-CONTAINING PROTEIN-RELATED"/>
    <property type="match status" value="1"/>
</dbReference>
<reference evidence="1" key="1">
    <citation type="journal article" date="2020" name="Stud. Mycol.">
        <title>101 Dothideomycetes genomes: a test case for predicting lifestyles and emergence of pathogens.</title>
        <authorList>
            <person name="Haridas S."/>
            <person name="Albert R."/>
            <person name="Binder M."/>
            <person name="Bloem J."/>
            <person name="Labutti K."/>
            <person name="Salamov A."/>
            <person name="Andreopoulos B."/>
            <person name="Baker S."/>
            <person name="Barry K."/>
            <person name="Bills G."/>
            <person name="Bluhm B."/>
            <person name="Cannon C."/>
            <person name="Castanera R."/>
            <person name="Culley D."/>
            <person name="Daum C."/>
            <person name="Ezra D."/>
            <person name="Gonzalez J."/>
            <person name="Henrissat B."/>
            <person name="Kuo A."/>
            <person name="Liang C."/>
            <person name="Lipzen A."/>
            <person name="Lutzoni F."/>
            <person name="Magnuson J."/>
            <person name="Mondo S."/>
            <person name="Nolan M."/>
            <person name="Ohm R."/>
            <person name="Pangilinan J."/>
            <person name="Park H.-J."/>
            <person name="Ramirez L."/>
            <person name="Alfaro M."/>
            <person name="Sun H."/>
            <person name="Tritt A."/>
            <person name="Yoshinaga Y."/>
            <person name="Zwiers L.-H."/>
            <person name="Turgeon B."/>
            <person name="Goodwin S."/>
            <person name="Spatafora J."/>
            <person name="Crous P."/>
            <person name="Grigoriev I."/>
        </authorList>
    </citation>
    <scope>NUCLEOTIDE SEQUENCE</scope>
    <source>
        <strain evidence="1">CBS 675.92</strain>
    </source>
</reference>
<gene>
    <name evidence="1" type="ORF">CC80DRAFT_381890</name>
</gene>
<protein>
    <recommendedName>
        <fullName evidence="3">Transcription factor domain-containing protein</fullName>
    </recommendedName>
</protein>
<dbReference type="EMBL" id="ML976990">
    <property type="protein sequence ID" value="KAF1956991.1"/>
    <property type="molecule type" value="Genomic_DNA"/>
</dbReference>
<keyword evidence="2" id="KW-1185">Reference proteome</keyword>
<feature type="non-terminal residue" evidence="1">
    <location>
        <position position="375"/>
    </location>
</feature>
<name>A0A6A5TWH9_9PLEO</name>
<dbReference type="PANTHER" id="PTHR38111:SF11">
    <property type="entry name" value="TRANSCRIPTION FACTOR DOMAIN-CONTAINING PROTEIN-RELATED"/>
    <property type="match status" value="1"/>
</dbReference>
<dbReference type="InterPro" id="IPR053178">
    <property type="entry name" value="Osmoadaptation_assoc"/>
</dbReference>
<evidence type="ECO:0000313" key="2">
    <source>
        <dbReference type="Proteomes" id="UP000800035"/>
    </source>
</evidence>
<evidence type="ECO:0000313" key="1">
    <source>
        <dbReference type="EMBL" id="KAF1956991.1"/>
    </source>
</evidence>
<dbReference type="OrthoDB" id="3525185at2759"/>
<dbReference type="Proteomes" id="UP000800035">
    <property type="component" value="Unassembled WGS sequence"/>
</dbReference>